<reference evidence="1 2" key="1">
    <citation type="submission" date="2019-02" db="EMBL/GenBank/DDBJ databases">
        <title>Deep-cultivation of Planctomycetes and their phenomic and genomic characterization uncovers novel biology.</title>
        <authorList>
            <person name="Wiegand S."/>
            <person name="Jogler M."/>
            <person name="Boedeker C."/>
            <person name="Pinto D."/>
            <person name="Vollmers J."/>
            <person name="Rivas-Marin E."/>
            <person name="Kohn T."/>
            <person name="Peeters S.H."/>
            <person name="Heuer A."/>
            <person name="Rast P."/>
            <person name="Oberbeckmann S."/>
            <person name="Bunk B."/>
            <person name="Jeske O."/>
            <person name="Meyerdierks A."/>
            <person name="Storesund J.E."/>
            <person name="Kallscheuer N."/>
            <person name="Luecker S."/>
            <person name="Lage O.M."/>
            <person name="Pohl T."/>
            <person name="Merkel B.J."/>
            <person name="Hornburger P."/>
            <person name="Mueller R.-W."/>
            <person name="Bruemmer F."/>
            <person name="Labrenz M."/>
            <person name="Spormann A.M."/>
            <person name="Op Den Camp H."/>
            <person name="Overmann J."/>
            <person name="Amann R."/>
            <person name="Jetten M.S.M."/>
            <person name="Mascher T."/>
            <person name="Medema M.H."/>
            <person name="Devos D.P."/>
            <person name="Kaster A.-K."/>
            <person name="Ovreas L."/>
            <person name="Rohde M."/>
            <person name="Galperin M.Y."/>
            <person name="Jogler C."/>
        </authorList>
    </citation>
    <scope>NUCLEOTIDE SEQUENCE [LARGE SCALE GENOMIC DNA]</scope>
    <source>
        <strain evidence="1 2">Pla52n</strain>
    </source>
</reference>
<accession>A0A5C6AN63</accession>
<proteinExistence type="predicted"/>
<dbReference type="RefSeq" id="WP_146521402.1">
    <property type="nucleotide sequence ID" value="NZ_CP151726.1"/>
</dbReference>
<dbReference type="InterPro" id="IPR029063">
    <property type="entry name" value="SAM-dependent_MTases_sf"/>
</dbReference>
<dbReference type="AlphaFoldDB" id="A0A5C6AN63"/>
<evidence type="ECO:0000313" key="2">
    <source>
        <dbReference type="Proteomes" id="UP000320176"/>
    </source>
</evidence>
<name>A0A5C6AN63_9BACT</name>
<dbReference type="SUPFAM" id="SSF53335">
    <property type="entry name" value="S-adenosyl-L-methionine-dependent methyltransferases"/>
    <property type="match status" value="1"/>
</dbReference>
<evidence type="ECO:0008006" key="3">
    <source>
        <dbReference type="Google" id="ProtNLM"/>
    </source>
</evidence>
<organism evidence="1 2">
    <name type="scientific">Stieleria varia</name>
    <dbReference type="NCBI Taxonomy" id="2528005"/>
    <lineage>
        <taxon>Bacteria</taxon>
        <taxon>Pseudomonadati</taxon>
        <taxon>Planctomycetota</taxon>
        <taxon>Planctomycetia</taxon>
        <taxon>Pirellulales</taxon>
        <taxon>Pirellulaceae</taxon>
        <taxon>Stieleria</taxon>
    </lineage>
</organism>
<keyword evidence="2" id="KW-1185">Reference proteome</keyword>
<dbReference type="Gene3D" id="3.40.50.150">
    <property type="entry name" value="Vaccinia Virus protein VP39"/>
    <property type="match status" value="1"/>
</dbReference>
<sequence>MGLTNRIIRLLDHGREIGVDYQQTLMIGRQQIHLSDPELRQTIDQCGIPNRDALADEIMSVDRYAEPLLRALGAQRVDSLDASDYEDANVIADLNQPLDESYDQQYSCVIDGGSLEHVFFFPTAIKNCMRLTRVGGHFISVNGTNNFSGHGFYQFSPELMYRVLSPENGFEVCDLLVWERTPGSVTYRAHDPADVHARVMAQTHHPTFMLVIARRTHEADIFSTTPMQSDYVVDWQKGEHRAPSATFVQPPLLKRIGKEAEKKVRAVRKRLFSRFHREHFEPFQYRKSA</sequence>
<comment type="caution">
    <text evidence="1">The sequence shown here is derived from an EMBL/GenBank/DDBJ whole genome shotgun (WGS) entry which is preliminary data.</text>
</comment>
<protein>
    <recommendedName>
        <fullName evidence="3">Methyltransferase type 11 domain-containing protein</fullName>
    </recommendedName>
</protein>
<evidence type="ECO:0000313" key="1">
    <source>
        <dbReference type="EMBL" id="TWU00851.1"/>
    </source>
</evidence>
<dbReference type="Proteomes" id="UP000320176">
    <property type="component" value="Unassembled WGS sequence"/>
</dbReference>
<dbReference type="OrthoDB" id="271154at2"/>
<gene>
    <name evidence="1" type="ORF">Pla52n_42200</name>
</gene>
<dbReference type="EMBL" id="SJPN01000005">
    <property type="protein sequence ID" value="TWU00851.1"/>
    <property type="molecule type" value="Genomic_DNA"/>
</dbReference>